<evidence type="ECO:0000256" key="4">
    <source>
        <dbReference type="ARBA" id="ARBA00022980"/>
    </source>
</evidence>
<dbReference type="Pfam" id="PF14943">
    <property type="entry name" value="MRP-S26"/>
    <property type="match status" value="1"/>
</dbReference>
<keyword evidence="5" id="KW-0496">Mitochondrion</keyword>
<evidence type="ECO:0000313" key="10">
    <source>
        <dbReference type="EMBL" id="JAP66569.1"/>
    </source>
</evidence>
<keyword evidence="4 10" id="KW-0689">Ribosomal protein</keyword>
<dbReference type="EMBL" id="GEFH01002012">
    <property type="protein sequence ID" value="JAP66569.1"/>
    <property type="molecule type" value="mRNA"/>
</dbReference>
<sequence>MLASVLPKAVLSPVRIAALHRPNAALFLGLQQVRWKKVKGMKPRWLPMAPSKLFKINLGPPADPEENAVLRRLHAAYKTEMKAIRNFWREEHLKDLELADKHSAVSQEEEREHERLLEENEKENQRVALLRMERNKLEEARRVEELLQREADAKAKLAQLKAEVEEIVRVEKARSSTYITLENLDEAIEFAIENPVSYSFAIDQQGKEIWEGTPHYEVYKEGPAPAYRFPSRRGF</sequence>
<evidence type="ECO:0000256" key="8">
    <source>
        <dbReference type="ARBA" id="ARBA00035344"/>
    </source>
</evidence>
<dbReference type="PANTHER" id="PTHR21035:SF2">
    <property type="entry name" value="SMALL RIBOSOMAL SUBUNIT PROTEIN MS26"/>
    <property type="match status" value="1"/>
</dbReference>
<evidence type="ECO:0000256" key="6">
    <source>
        <dbReference type="ARBA" id="ARBA00023274"/>
    </source>
</evidence>
<dbReference type="InterPro" id="IPR026140">
    <property type="entry name" value="Ribosomal_mS26"/>
</dbReference>
<feature type="coiled-coil region" evidence="9">
    <location>
        <begin position="99"/>
        <end position="170"/>
    </location>
</feature>
<keyword evidence="6" id="KW-0687">Ribonucleoprotein</keyword>
<name>A0A131XHL8_9ACAR</name>
<comment type="subcellular location">
    <subcellularLocation>
        <location evidence="1">Mitochondrion</location>
    </subcellularLocation>
</comment>
<dbReference type="GO" id="GO:0005763">
    <property type="term" value="C:mitochondrial small ribosomal subunit"/>
    <property type="evidence" value="ECO:0007669"/>
    <property type="project" value="InterPro"/>
</dbReference>
<protein>
    <recommendedName>
        <fullName evidence="7">Small ribosomal subunit protein mS26</fullName>
    </recommendedName>
    <alternativeName>
        <fullName evidence="8">28S ribosomal protein S26, mitochondrial</fullName>
    </alternativeName>
</protein>
<organism evidence="10">
    <name type="scientific">Hyalomma excavatum</name>
    <dbReference type="NCBI Taxonomy" id="257692"/>
    <lineage>
        <taxon>Eukaryota</taxon>
        <taxon>Metazoa</taxon>
        <taxon>Ecdysozoa</taxon>
        <taxon>Arthropoda</taxon>
        <taxon>Chelicerata</taxon>
        <taxon>Arachnida</taxon>
        <taxon>Acari</taxon>
        <taxon>Parasitiformes</taxon>
        <taxon>Ixodida</taxon>
        <taxon>Ixodoidea</taxon>
        <taxon>Ixodidae</taxon>
        <taxon>Hyalomminae</taxon>
        <taxon>Hyalomma</taxon>
    </lineage>
</organism>
<comment type="similarity">
    <text evidence="2">Belongs to the mitochondrion-specific ribosomal protein mS26 family.</text>
</comment>
<keyword evidence="9" id="KW-0175">Coiled coil</keyword>
<dbReference type="PANTHER" id="PTHR21035">
    <property type="entry name" value="28S RIBOSOMAL PROTEIN S26, MITOCHONDRIAL"/>
    <property type="match status" value="1"/>
</dbReference>
<keyword evidence="3" id="KW-0809">Transit peptide</keyword>
<accession>A0A131XHL8</accession>
<evidence type="ECO:0000256" key="7">
    <source>
        <dbReference type="ARBA" id="ARBA00035138"/>
    </source>
</evidence>
<evidence type="ECO:0000256" key="3">
    <source>
        <dbReference type="ARBA" id="ARBA00022946"/>
    </source>
</evidence>
<evidence type="ECO:0000256" key="9">
    <source>
        <dbReference type="SAM" id="Coils"/>
    </source>
</evidence>
<dbReference type="AlphaFoldDB" id="A0A131XHL8"/>
<evidence type="ECO:0000256" key="5">
    <source>
        <dbReference type="ARBA" id="ARBA00023128"/>
    </source>
</evidence>
<evidence type="ECO:0000256" key="2">
    <source>
        <dbReference type="ARBA" id="ARBA00009672"/>
    </source>
</evidence>
<evidence type="ECO:0000256" key="1">
    <source>
        <dbReference type="ARBA" id="ARBA00004173"/>
    </source>
</evidence>
<proteinExistence type="evidence at transcript level"/>
<reference evidence="10" key="1">
    <citation type="journal article" date="2017" name="Ticks Tick Borne Dis.">
        <title>An insight into the sialome of Hyalomma excavatum.</title>
        <authorList>
            <person name="Ribeiro J.M."/>
            <person name="Slovak M."/>
            <person name="Francischetti I.M."/>
        </authorList>
    </citation>
    <scope>NUCLEOTIDE SEQUENCE</scope>
    <source>
        <strain evidence="10">Samish</strain>
        <tissue evidence="10">Salivary glands</tissue>
    </source>
</reference>